<keyword evidence="1" id="KW-1133">Transmembrane helix</keyword>
<comment type="caution">
    <text evidence="2">The sequence shown here is derived from an EMBL/GenBank/DDBJ whole genome shotgun (WGS) entry which is preliminary data.</text>
</comment>
<accession>A0AAE0U1N4</accession>
<sequence>MSAFDPLSLPLSASAPGASRQVIAEILWNLLCPSLILHRQSHFDELYELYFRPNGYYQQQCRLFSHDKLFASVETHRQLLDVAQLIQQPLSRAEVLKLASKVLRPADQYQHDMSVNLAVRLMVMMKVGDVPHECIDRAQLEWKSGTLQEFVCGHFCKPRRRSHERLRLEKTFHALNLQRTTGVEIKWTDNLADHLQMVNDDKMVVIFRHASFLKAQINNPIYPRGFIDETLQTLALLFPQDDPTARKWFQKASRKAKTPLDRHIVKAGVLSAEARQFDNFQYWHDRLVVLKQVYDEARPVTIPQWWHDQRHPVEWYAIWTAVVVVALTVIFGLVQCVLSGLQVYIALKTMDKAS</sequence>
<organism evidence="2 3">
    <name type="scientific">Podospora didyma</name>
    <dbReference type="NCBI Taxonomy" id="330526"/>
    <lineage>
        <taxon>Eukaryota</taxon>
        <taxon>Fungi</taxon>
        <taxon>Dikarya</taxon>
        <taxon>Ascomycota</taxon>
        <taxon>Pezizomycotina</taxon>
        <taxon>Sordariomycetes</taxon>
        <taxon>Sordariomycetidae</taxon>
        <taxon>Sordariales</taxon>
        <taxon>Podosporaceae</taxon>
        <taxon>Podospora</taxon>
    </lineage>
</organism>
<reference evidence="2" key="1">
    <citation type="journal article" date="2023" name="Mol. Phylogenet. Evol.">
        <title>Genome-scale phylogeny and comparative genomics of the fungal order Sordariales.</title>
        <authorList>
            <person name="Hensen N."/>
            <person name="Bonometti L."/>
            <person name="Westerberg I."/>
            <person name="Brannstrom I.O."/>
            <person name="Guillou S."/>
            <person name="Cros-Aarteil S."/>
            <person name="Calhoun S."/>
            <person name="Haridas S."/>
            <person name="Kuo A."/>
            <person name="Mondo S."/>
            <person name="Pangilinan J."/>
            <person name="Riley R."/>
            <person name="LaButti K."/>
            <person name="Andreopoulos B."/>
            <person name="Lipzen A."/>
            <person name="Chen C."/>
            <person name="Yan M."/>
            <person name="Daum C."/>
            <person name="Ng V."/>
            <person name="Clum A."/>
            <person name="Steindorff A."/>
            <person name="Ohm R.A."/>
            <person name="Martin F."/>
            <person name="Silar P."/>
            <person name="Natvig D.O."/>
            <person name="Lalanne C."/>
            <person name="Gautier V."/>
            <person name="Ament-Velasquez S.L."/>
            <person name="Kruys A."/>
            <person name="Hutchinson M.I."/>
            <person name="Powell A.J."/>
            <person name="Barry K."/>
            <person name="Miller A.N."/>
            <person name="Grigoriev I.V."/>
            <person name="Debuchy R."/>
            <person name="Gladieux P."/>
            <person name="Hiltunen Thoren M."/>
            <person name="Johannesson H."/>
        </authorList>
    </citation>
    <scope>NUCLEOTIDE SEQUENCE</scope>
    <source>
        <strain evidence="2">CBS 232.78</strain>
    </source>
</reference>
<evidence type="ECO:0000313" key="2">
    <source>
        <dbReference type="EMBL" id="KAK3387728.1"/>
    </source>
</evidence>
<feature type="transmembrane region" description="Helical" evidence="1">
    <location>
        <begin position="316"/>
        <end position="347"/>
    </location>
</feature>
<dbReference type="EMBL" id="JAULSW010000003">
    <property type="protein sequence ID" value="KAK3387728.1"/>
    <property type="molecule type" value="Genomic_DNA"/>
</dbReference>
<keyword evidence="3" id="KW-1185">Reference proteome</keyword>
<evidence type="ECO:0000256" key="1">
    <source>
        <dbReference type="SAM" id="Phobius"/>
    </source>
</evidence>
<protein>
    <submittedName>
        <fullName evidence="2">Uncharacterized protein</fullName>
    </submittedName>
</protein>
<dbReference type="AlphaFoldDB" id="A0AAE0U1N4"/>
<gene>
    <name evidence="2" type="ORF">B0H63DRAFT_470799</name>
</gene>
<keyword evidence="1" id="KW-0812">Transmembrane</keyword>
<proteinExistence type="predicted"/>
<dbReference type="Proteomes" id="UP001285441">
    <property type="component" value="Unassembled WGS sequence"/>
</dbReference>
<reference evidence="2" key="2">
    <citation type="submission" date="2023-06" db="EMBL/GenBank/DDBJ databases">
        <authorList>
            <consortium name="Lawrence Berkeley National Laboratory"/>
            <person name="Haridas S."/>
            <person name="Hensen N."/>
            <person name="Bonometti L."/>
            <person name="Westerberg I."/>
            <person name="Brannstrom I.O."/>
            <person name="Guillou S."/>
            <person name="Cros-Aarteil S."/>
            <person name="Calhoun S."/>
            <person name="Kuo A."/>
            <person name="Mondo S."/>
            <person name="Pangilinan J."/>
            <person name="Riley R."/>
            <person name="LaButti K."/>
            <person name="Andreopoulos B."/>
            <person name="Lipzen A."/>
            <person name="Chen C."/>
            <person name="Yanf M."/>
            <person name="Daum C."/>
            <person name="Ng V."/>
            <person name="Clum A."/>
            <person name="Steindorff A."/>
            <person name="Ohm R."/>
            <person name="Martin F."/>
            <person name="Silar P."/>
            <person name="Natvig D."/>
            <person name="Lalanne C."/>
            <person name="Gautier V."/>
            <person name="Ament-velasquez S.L."/>
            <person name="Kruys A."/>
            <person name="Hutchinson M.I."/>
            <person name="Powell A.J."/>
            <person name="Barry K."/>
            <person name="Miller A.N."/>
            <person name="Grigoriev I.V."/>
            <person name="Debuchy R."/>
            <person name="Gladieux P."/>
            <person name="Thoren M.H."/>
            <person name="Johannesson H."/>
        </authorList>
    </citation>
    <scope>NUCLEOTIDE SEQUENCE</scope>
    <source>
        <strain evidence="2">CBS 232.78</strain>
    </source>
</reference>
<keyword evidence="1" id="KW-0472">Membrane</keyword>
<name>A0AAE0U1N4_9PEZI</name>
<evidence type="ECO:0000313" key="3">
    <source>
        <dbReference type="Proteomes" id="UP001285441"/>
    </source>
</evidence>